<comment type="caution">
    <text evidence="2">The sequence shown here is derived from an EMBL/GenBank/DDBJ whole genome shotgun (WGS) entry which is preliminary data.</text>
</comment>
<accession>A0A834XPV4</accession>
<keyword evidence="3" id="KW-1185">Reference proteome</keyword>
<dbReference type="Gene3D" id="1.20.1280.50">
    <property type="match status" value="1"/>
</dbReference>
<dbReference type="InterPro" id="IPR036047">
    <property type="entry name" value="F-box-like_dom_sf"/>
</dbReference>
<reference evidence="2 3" key="1">
    <citation type="submission" date="2020-08" db="EMBL/GenBank/DDBJ databases">
        <title>Aphidius gifuensis genome sequencing and assembly.</title>
        <authorList>
            <person name="Du Z."/>
        </authorList>
    </citation>
    <scope>NUCLEOTIDE SEQUENCE [LARGE SCALE GENOMIC DNA]</scope>
    <source>
        <strain evidence="2">YNYX2018</strain>
        <tissue evidence="2">Adults</tissue>
    </source>
</reference>
<dbReference type="Gene3D" id="3.80.10.10">
    <property type="entry name" value="Ribonuclease Inhibitor"/>
    <property type="match status" value="1"/>
</dbReference>
<dbReference type="Proteomes" id="UP000639338">
    <property type="component" value="Unassembled WGS sequence"/>
</dbReference>
<evidence type="ECO:0000259" key="1">
    <source>
        <dbReference type="Pfam" id="PF00646"/>
    </source>
</evidence>
<dbReference type="SUPFAM" id="SSF52047">
    <property type="entry name" value="RNI-like"/>
    <property type="match status" value="1"/>
</dbReference>
<dbReference type="SUPFAM" id="SSF81383">
    <property type="entry name" value="F-box domain"/>
    <property type="match status" value="1"/>
</dbReference>
<protein>
    <recommendedName>
        <fullName evidence="1">F-box domain-containing protein</fullName>
    </recommendedName>
</protein>
<dbReference type="OrthoDB" id="7689274at2759"/>
<evidence type="ECO:0000313" key="3">
    <source>
        <dbReference type="Proteomes" id="UP000639338"/>
    </source>
</evidence>
<dbReference type="InterPro" id="IPR032675">
    <property type="entry name" value="LRR_dom_sf"/>
</dbReference>
<evidence type="ECO:0000313" key="2">
    <source>
        <dbReference type="EMBL" id="KAF7991258.1"/>
    </source>
</evidence>
<dbReference type="Pfam" id="PF00646">
    <property type="entry name" value="F-box"/>
    <property type="match status" value="1"/>
</dbReference>
<gene>
    <name evidence="2" type="ORF">HCN44_002820</name>
</gene>
<sequence>MGITSSTQMINQQVFYDKINDLNDDCLAEIFMKLSLEERLIIESVCQRWKNISQISWYNVEKMNLQNLGLDKNYISQDDDTMLRYFFKSIHLFERCGKFVKILDLTWVHDSSIMPIIKLHFPFIKKLKLQINDWINRDFDNAFSNMKNLESLSIVIEPNNQSIPLTLIDALNGVVDKLKKLKFKNYLYCTKPCGSEEMTIPNQLASIIKQSKSLNCLSLVGYELSDAIIAEISNKKSLTNLVIHKRLKCNNDKSIYPISQYNNYY</sequence>
<name>A0A834XPV4_APHGI</name>
<dbReference type="AlphaFoldDB" id="A0A834XPV4"/>
<dbReference type="InterPro" id="IPR001810">
    <property type="entry name" value="F-box_dom"/>
</dbReference>
<feature type="domain" description="F-box" evidence="1">
    <location>
        <begin position="19"/>
        <end position="54"/>
    </location>
</feature>
<organism evidence="2 3">
    <name type="scientific">Aphidius gifuensis</name>
    <name type="common">Parasitoid wasp</name>
    <dbReference type="NCBI Taxonomy" id="684658"/>
    <lineage>
        <taxon>Eukaryota</taxon>
        <taxon>Metazoa</taxon>
        <taxon>Ecdysozoa</taxon>
        <taxon>Arthropoda</taxon>
        <taxon>Hexapoda</taxon>
        <taxon>Insecta</taxon>
        <taxon>Pterygota</taxon>
        <taxon>Neoptera</taxon>
        <taxon>Endopterygota</taxon>
        <taxon>Hymenoptera</taxon>
        <taxon>Apocrita</taxon>
        <taxon>Ichneumonoidea</taxon>
        <taxon>Braconidae</taxon>
        <taxon>Aphidiinae</taxon>
        <taxon>Aphidius</taxon>
    </lineage>
</organism>
<proteinExistence type="predicted"/>
<dbReference type="EMBL" id="JACMRX010000004">
    <property type="protein sequence ID" value="KAF7991258.1"/>
    <property type="molecule type" value="Genomic_DNA"/>
</dbReference>